<dbReference type="GO" id="GO:0005524">
    <property type="term" value="F:ATP binding"/>
    <property type="evidence" value="ECO:0007669"/>
    <property type="project" value="UniProtKB-KW"/>
</dbReference>
<dbReference type="InterPro" id="IPR036097">
    <property type="entry name" value="HisK_dim/P_sf"/>
</dbReference>
<evidence type="ECO:0000256" key="2">
    <source>
        <dbReference type="ARBA" id="ARBA00004651"/>
    </source>
</evidence>
<evidence type="ECO:0000256" key="4">
    <source>
        <dbReference type="ARBA" id="ARBA00022475"/>
    </source>
</evidence>
<evidence type="ECO:0000256" key="7">
    <source>
        <dbReference type="ARBA" id="ARBA00022692"/>
    </source>
</evidence>
<dbReference type="InterPro" id="IPR003594">
    <property type="entry name" value="HATPase_dom"/>
</dbReference>
<dbReference type="AlphaFoldDB" id="A0A8J7H9V1"/>
<reference evidence="16" key="1">
    <citation type="submission" date="2020-12" db="EMBL/GenBank/DDBJ databases">
        <title>M. sibirica DSM 26468T genome.</title>
        <authorList>
            <person name="Thieme N."/>
            <person name="Rettenmaier R."/>
            <person name="Zverlov V."/>
            <person name="Liebl W."/>
        </authorList>
    </citation>
    <scope>NUCLEOTIDE SEQUENCE</scope>
    <source>
        <strain evidence="16">DSM 26468</strain>
    </source>
</reference>
<keyword evidence="4" id="KW-1003">Cell membrane</keyword>
<dbReference type="Gene3D" id="1.10.287.130">
    <property type="match status" value="1"/>
</dbReference>
<dbReference type="Pfam" id="PF00512">
    <property type="entry name" value="HisKA"/>
    <property type="match status" value="1"/>
</dbReference>
<evidence type="ECO:0000256" key="1">
    <source>
        <dbReference type="ARBA" id="ARBA00000085"/>
    </source>
</evidence>
<accession>A0A8J7H9V1</accession>
<keyword evidence="8" id="KW-0547">Nucleotide-binding</keyword>
<dbReference type="CDD" id="cd00082">
    <property type="entry name" value="HisKA"/>
    <property type="match status" value="1"/>
</dbReference>
<dbReference type="SMART" id="SM00388">
    <property type="entry name" value="HisKA"/>
    <property type="match status" value="1"/>
</dbReference>
<dbReference type="InterPro" id="IPR003661">
    <property type="entry name" value="HisK_dim/P_dom"/>
</dbReference>
<evidence type="ECO:0000256" key="11">
    <source>
        <dbReference type="ARBA" id="ARBA00022989"/>
    </source>
</evidence>
<comment type="subcellular location">
    <subcellularLocation>
        <location evidence="2">Cell membrane</location>
        <topology evidence="2">Multi-pass membrane protein</topology>
    </subcellularLocation>
</comment>
<evidence type="ECO:0000256" key="6">
    <source>
        <dbReference type="ARBA" id="ARBA00022679"/>
    </source>
</evidence>
<evidence type="ECO:0000313" key="16">
    <source>
        <dbReference type="EMBL" id="MBH1939281.1"/>
    </source>
</evidence>
<dbReference type="SMART" id="SM00387">
    <property type="entry name" value="HATPase_c"/>
    <property type="match status" value="1"/>
</dbReference>
<evidence type="ECO:0000256" key="5">
    <source>
        <dbReference type="ARBA" id="ARBA00022553"/>
    </source>
</evidence>
<dbReference type="Pfam" id="PF02518">
    <property type="entry name" value="HATPase_c"/>
    <property type="match status" value="1"/>
</dbReference>
<evidence type="ECO:0000256" key="9">
    <source>
        <dbReference type="ARBA" id="ARBA00022777"/>
    </source>
</evidence>
<dbReference type="Proteomes" id="UP000623269">
    <property type="component" value="Unassembled WGS sequence"/>
</dbReference>
<feature type="domain" description="Histidine kinase" evidence="15">
    <location>
        <begin position="224"/>
        <end position="436"/>
    </location>
</feature>
<dbReference type="PROSITE" id="PS50109">
    <property type="entry name" value="HIS_KIN"/>
    <property type="match status" value="1"/>
</dbReference>
<dbReference type="Gene3D" id="3.30.565.10">
    <property type="entry name" value="Histidine kinase-like ATPase, C-terminal domain"/>
    <property type="match status" value="1"/>
</dbReference>
<dbReference type="GO" id="GO:0005886">
    <property type="term" value="C:plasma membrane"/>
    <property type="evidence" value="ECO:0007669"/>
    <property type="project" value="UniProtKB-SubCell"/>
</dbReference>
<sequence length="436" mass="50777">MKQYNRILVGYVIGFVFLIGVSTYLLNEYSIHQPQKAYLVEVNRILNSFIQNKEFSEIELSTYKHVKDVNYLSLSAASAKTTDFTEDMELFFSGNSISKEYEYMIKPFYVENELKGYLRFIYDTGEDVYKSKMLFFIICIETVIFLTALTILLYLKRNLLRPFHEISQMPYELAKGHLPESVKESKSRYFGKFVWGLNLLKDSLEEHKMKELQMEKDKKLMILSISHDIKTPLSTIKLYAKALYEDLYDSEEKKHNTARLIDEKADQIEKFVSQIIKTSSTELFDFEVRVGEFYLKSLIDAVQRVYEEKLGLLKIEFIIQPYKNKLLSGDIEKLIDVMDNILQNAIKYGDGKKITFSFEEEDNCQLIRITNTGTPIPPTDFVHIYESFWRGSNAHGKQGNGLGLYICKQLLRKMDGEIFAEAEANNMSFIIVLKKC</sequence>
<keyword evidence="10" id="KW-0067">ATP-binding</keyword>
<evidence type="ECO:0000256" key="10">
    <source>
        <dbReference type="ARBA" id="ARBA00022840"/>
    </source>
</evidence>
<dbReference type="InterPro" id="IPR050398">
    <property type="entry name" value="HssS/ArlS-like"/>
</dbReference>
<feature type="transmembrane region" description="Helical" evidence="14">
    <location>
        <begin position="133"/>
        <end position="155"/>
    </location>
</feature>
<dbReference type="PRINTS" id="PR00344">
    <property type="entry name" value="BCTRLSENSOR"/>
</dbReference>
<dbReference type="RefSeq" id="WP_197659518.1">
    <property type="nucleotide sequence ID" value="NZ_JAEAGR010000001.1"/>
</dbReference>
<organism evidence="16 17">
    <name type="scientific">Mobilitalea sibirica</name>
    <dbReference type="NCBI Taxonomy" id="1462919"/>
    <lineage>
        <taxon>Bacteria</taxon>
        <taxon>Bacillati</taxon>
        <taxon>Bacillota</taxon>
        <taxon>Clostridia</taxon>
        <taxon>Lachnospirales</taxon>
        <taxon>Lachnospiraceae</taxon>
        <taxon>Mobilitalea</taxon>
    </lineage>
</organism>
<proteinExistence type="predicted"/>
<dbReference type="PANTHER" id="PTHR45528:SF1">
    <property type="entry name" value="SENSOR HISTIDINE KINASE CPXA"/>
    <property type="match status" value="1"/>
</dbReference>
<dbReference type="InterPro" id="IPR005467">
    <property type="entry name" value="His_kinase_dom"/>
</dbReference>
<dbReference type="GO" id="GO:0000155">
    <property type="term" value="F:phosphorelay sensor kinase activity"/>
    <property type="evidence" value="ECO:0007669"/>
    <property type="project" value="InterPro"/>
</dbReference>
<dbReference type="SUPFAM" id="SSF55874">
    <property type="entry name" value="ATPase domain of HSP90 chaperone/DNA topoisomerase II/histidine kinase"/>
    <property type="match status" value="1"/>
</dbReference>
<dbReference type="EMBL" id="JAEAGR010000001">
    <property type="protein sequence ID" value="MBH1939281.1"/>
    <property type="molecule type" value="Genomic_DNA"/>
</dbReference>
<dbReference type="InterPro" id="IPR004358">
    <property type="entry name" value="Sig_transdc_His_kin-like_C"/>
</dbReference>
<evidence type="ECO:0000256" key="3">
    <source>
        <dbReference type="ARBA" id="ARBA00012438"/>
    </source>
</evidence>
<keyword evidence="5" id="KW-0597">Phosphoprotein</keyword>
<evidence type="ECO:0000259" key="15">
    <source>
        <dbReference type="PROSITE" id="PS50109"/>
    </source>
</evidence>
<dbReference type="PANTHER" id="PTHR45528">
    <property type="entry name" value="SENSOR HISTIDINE KINASE CPXA"/>
    <property type="match status" value="1"/>
</dbReference>
<evidence type="ECO:0000256" key="8">
    <source>
        <dbReference type="ARBA" id="ARBA00022741"/>
    </source>
</evidence>
<evidence type="ECO:0000256" key="13">
    <source>
        <dbReference type="ARBA" id="ARBA00023136"/>
    </source>
</evidence>
<keyword evidence="7 14" id="KW-0812">Transmembrane</keyword>
<keyword evidence="6" id="KW-0808">Transferase</keyword>
<evidence type="ECO:0000256" key="12">
    <source>
        <dbReference type="ARBA" id="ARBA00023012"/>
    </source>
</evidence>
<evidence type="ECO:0000313" key="17">
    <source>
        <dbReference type="Proteomes" id="UP000623269"/>
    </source>
</evidence>
<evidence type="ECO:0000256" key="14">
    <source>
        <dbReference type="SAM" id="Phobius"/>
    </source>
</evidence>
<protein>
    <recommendedName>
        <fullName evidence="3">histidine kinase</fullName>
        <ecNumber evidence="3">2.7.13.3</ecNumber>
    </recommendedName>
</protein>
<feature type="transmembrane region" description="Helical" evidence="14">
    <location>
        <begin position="7"/>
        <end position="26"/>
    </location>
</feature>
<name>A0A8J7H9V1_9FIRM</name>
<dbReference type="InterPro" id="IPR036890">
    <property type="entry name" value="HATPase_C_sf"/>
</dbReference>
<keyword evidence="9 16" id="KW-0418">Kinase</keyword>
<comment type="catalytic activity">
    <reaction evidence="1">
        <text>ATP + protein L-histidine = ADP + protein N-phospho-L-histidine.</text>
        <dbReference type="EC" id="2.7.13.3"/>
    </reaction>
</comment>
<dbReference type="EC" id="2.7.13.3" evidence="3"/>
<keyword evidence="13 14" id="KW-0472">Membrane</keyword>
<keyword evidence="17" id="KW-1185">Reference proteome</keyword>
<gene>
    <name evidence="16" type="ORF">I5677_00070</name>
</gene>
<keyword evidence="12" id="KW-0902">Two-component regulatory system</keyword>
<comment type="caution">
    <text evidence="16">The sequence shown here is derived from an EMBL/GenBank/DDBJ whole genome shotgun (WGS) entry which is preliminary data.</text>
</comment>
<dbReference type="SUPFAM" id="SSF47384">
    <property type="entry name" value="Homodimeric domain of signal transducing histidine kinase"/>
    <property type="match status" value="1"/>
</dbReference>
<keyword evidence="11 14" id="KW-1133">Transmembrane helix</keyword>